<dbReference type="PANTHER" id="PTHR11461">
    <property type="entry name" value="SERINE PROTEASE INHIBITOR, SERPIN"/>
    <property type="match status" value="1"/>
</dbReference>
<dbReference type="RefSeq" id="WP_145807744.1">
    <property type="nucleotide sequence ID" value="NZ_VIVK01000001.1"/>
</dbReference>
<dbReference type="InterPro" id="IPR042178">
    <property type="entry name" value="Serpin_sf_1"/>
</dbReference>
<dbReference type="Proteomes" id="UP000318380">
    <property type="component" value="Unassembled WGS sequence"/>
</dbReference>
<dbReference type="InterPro" id="IPR000215">
    <property type="entry name" value="Serpin_fam"/>
</dbReference>
<feature type="domain" description="Serpin" evidence="2">
    <location>
        <begin position="7"/>
        <end position="355"/>
    </location>
</feature>
<accession>A0A561BTP0</accession>
<gene>
    <name evidence="3" type="ORF">FB561_3399</name>
</gene>
<reference evidence="3 4" key="1">
    <citation type="submission" date="2019-06" db="EMBL/GenBank/DDBJ databases">
        <title>Sequencing the genomes of 1000 actinobacteria strains.</title>
        <authorList>
            <person name="Klenk H.-P."/>
        </authorList>
    </citation>
    <scope>NUCLEOTIDE SEQUENCE [LARGE SCALE GENOMIC DNA]</scope>
    <source>
        <strain evidence="3 4">DSM 24683</strain>
    </source>
</reference>
<dbReference type="SMART" id="SM00093">
    <property type="entry name" value="SERPIN"/>
    <property type="match status" value="1"/>
</dbReference>
<organism evidence="3 4">
    <name type="scientific">Kribbella amoyensis</name>
    <dbReference type="NCBI Taxonomy" id="996641"/>
    <lineage>
        <taxon>Bacteria</taxon>
        <taxon>Bacillati</taxon>
        <taxon>Actinomycetota</taxon>
        <taxon>Actinomycetes</taxon>
        <taxon>Propionibacteriales</taxon>
        <taxon>Kribbellaceae</taxon>
        <taxon>Kribbella</taxon>
    </lineage>
</organism>
<dbReference type="SUPFAM" id="SSF56574">
    <property type="entry name" value="Serpins"/>
    <property type="match status" value="2"/>
</dbReference>
<name>A0A561BTP0_9ACTN</name>
<evidence type="ECO:0000313" key="4">
    <source>
        <dbReference type="Proteomes" id="UP000318380"/>
    </source>
</evidence>
<dbReference type="InterPro" id="IPR036186">
    <property type="entry name" value="Serpin_sf"/>
</dbReference>
<dbReference type="Pfam" id="PF00079">
    <property type="entry name" value="Serpin"/>
    <property type="match status" value="1"/>
</dbReference>
<proteinExistence type="inferred from homology"/>
<keyword evidence="4" id="KW-1185">Reference proteome</keyword>
<protein>
    <submittedName>
        <fullName evidence="3">Serine protease inhibitor</fullName>
    </submittedName>
</protein>
<sequence>MDAHQVGRLTSRWIDTLPGDDSTVVSGYGVAPLIAMLGALANEPARSELLAVADSTELLPSTEELRTAVALWTNAEVPLEPGLDKVIPPELRGVLSDRDALDQWVNEQTGGLLQRMPVELTPETLLVLASALAVRTSWALPFTENERFVDGRPVWWLSRADPDLGTVRLHRTAAGPLTAITVRGTGEVDVRLVVGEPGASRSAVLGAGLALADSGAGAEELLGGTAAPGVKVIESMAPRPAVLLGVPYFEVDAEHDLLATPEVFGLAAASDPSRGHFPGVSPMPLAVSQAKQAVMARFSAKGFEAAAVTAMPMAAGSAPMPGAKALWIDLDRPFGFIAVHRPTGLPLVAGWTTSSAYKVAGR</sequence>
<comment type="caution">
    <text evidence="3">The sequence shown here is derived from an EMBL/GenBank/DDBJ whole genome shotgun (WGS) entry which is preliminary data.</text>
</comment>
<dbReference type="PANTHER" id="PTHR11461:SF211">
    <property type="entry name" value="GH10112P-RELATED"/>
    <property type="match status" value="1"/>
</dbReference>
<evidence type="ECO:0000256" key="1">
    <source>
        <dbReference type="RuleBase" id="RU000411"/>
    </source>
</evidence>
<dbReference type="OrthoDB" id="4847668at2"/>
<dbReference type="InterPro" id="IPR023796">
    <property type="entry name" value="Serpin_dom"/>
</dbReference>
<dbReference type="AlphaFoldDB" id="A0A561BTP0"/>
<evidence type="ECO:0000259" key="2">
    <source>
        <dbReference type="SMART" id="SM00093"/>
    </source>
</evidence>
<dbReference type="GO" id="GO:0004867">
    <property type="term" value="F:serine-type endopeptidase inhibitor activity"/>
    <property type="evidence" value="ECO:0007669"/>
    <property type="project" value="InterPro"/>
</dbReference>
<evidence type="ECO:0000313" key="3">
    <source>
        <dbReference type="EMBL" id="TWD82270.1"/>
    </source>
</evidence>
<dbReference type="EMBL" id="VIVK01000001">
    <property type="protein sequence ID" value="TWD82270.1"/>
    <property type="molecule type" value="Genomic_DNA"/>
</dbReference>
<comment type="similarity">
    <text evidence="1">Belongs to the serpin family.</text>
</comment>
<dbReference type="Gene3D" id="3.30.497.10">
    <property type="entry name" value="Antithrombin, subunit I, domain 2"/>
    <property type="match status" value="2"/>
</dbReference>
<dbReference type="GO" id="GO:0005615">
    <property type="term" value="C:extracellular space"/>
    <property type="evidence" value="ECO:0007669"/>
    <property type="project" value="InterPro"/>
</dbReference>